<accession>A0A564YKQ9</accession>
<gene>
    <name evidence="1" type="ORF">WMSIL1_LOCUS7402</name>
</gene>
<keyword evidence="2" id="KW-1185">Reference proteome</keyword>
<dbReference type="PANTHER" id="PTHR37984">
    <property type="entry name" value="PROTEIN CBG26694"/>
    <property type="match status" value="1"/>
</dbReference>
<evidence type="ECO:0000313" key="2">
    <source>
        <dbReference type="Proteomes" id="UP000321570"/>
    </source>
</evidence>
<dbReference type="AlphaFoldDB" id="A0A564YKQ9"/>
<proteinExistence type="predicted"/>
<dbReference type="EMBL" id="CABIJS010000256">
    <property type="protein sequence ID" value="VUZ47887.1"/>
    <property type="molecule type" value="Genomic_DNA"/>
</dbReference>
<reference evidence="1 2" key="1">
    <citation type="submission" date="2019-07" db="EMBL/GenBank/DDBJ databases">
        <authorList>
            <person name="Jastrzebski P J."/>
            <person name="Paukszto L."/>
            <person name="Jastrzebski P J."/>
        </authorList>
    </citation>
    <scope>NUCLEOTIDE SEQUENCE [LARGE SCALE GENOMIC DNA]</scope>
    <source>
        <strain evidence="1 2">WMS-il1</strain>
    </source>
</reference>
<dbReference type="InterPro" id="IPR050951">
    <property type="entry name" value="Retrovirus_Pol_polyprotein"/>
</dbReference>
<evidence type="ECO:0008006" key="3">
    <source>
        <dbReference type="Google" id="ProtNLM"/>
    </source>
</evidence>
<sequence length="124" mass="14051">QRCSKCQQAANFSSHQELVFWPKTAASCSHIHLNFARHVNDFPYLVVIDSHSKWSQLISLKSAIIIMCVGNLCHISFSAHGLTEAIVADYDAQFPLVLFNDFWYHPRPFSTISTTIGQSNRAIR</sequence>
<name>A0A564YKQ9_HYMDI</name>
<organism evidence="1 2">
    <name type="scientific">Hymenolepis diminuta</name>
    <name type="common">Rat tapeworm</name>
    <dbReference type="NCBI Taxonomy" id="6216"/>
    <lineage>
        <taxon>Eukaryota</taxon>
        <taxon>Metazoa</taxon>
        <taxon>Spiralia</taxon>
        <taxon>Lophotrochozoa</taxon>
        <taxon>Platyhelminthes</taxon>
        <taxon>Cestoda</taxon>
        <taxon>Eucestoda</taxon>
        <taxon>Cyclophyllidea</taxon>
        <taxon>Hymenolepididae</taxon>
        <taxon>Hymenolepis</taxon>
    </lineage>
</organism>
<evidence type="ECO:0000313" key="1">
    <source>
        <dbReference type="EMBL" id="VUZ47887.1"/>
    </source>
</evidence>
<dbReference type="Proteomes" id="UP000321570">
    <property type="component" value="Unassembled WGS sequence"/>
</dbReference>
<feature type="non-terminal residue" evidence="1">
    <location>
        <position position="1"/>
    </location>
</feature>
<dbReference type="PANTHER" id="PTHR37984:SF5">
    <property type="entry name" value="PROTEIN NYNRIN-LIKE"/>
    <property type="match status" value="1"/>
</dbReference>
<protein>
    <recommendedName>
        <fullName evidence="3">Integrase catalytic domain-containing protein</fullName>
    </recommendedName>
</protein>